<evidence type="ECO:0000313" key="3">
    <source>
        <dbReference type="EMBL" id="THF48489.1"/>
    </source>
</evidence>
<accession>A0A4S3ZSE5</accession>
<sequence length="224" mass="25411">MAKEINILLVDDHPMTLDGYINLLSEFNTDELTLTFTTAHNCTTAYTTIMNFSRLKKDIDFAYLDISLPPYKEMNIESGVDLALLIREKFPKCKIALLTMHNEPVLIDKIMNKVNPEAFISKCDINFEMFPNVFEKIYGGETFASHTISNALKELMMKNIKWDSIDSQILLLISQGVKTADLPNYIPLSMSALEKRKANIKSQLLRSKGGDKELIEEAKKIGLI</sequence>
<evidence type="ECO:0000259" key="2">
    <source>
        <dbReference type="PROSITE" id="PS50110"/>
    </source>
</evidence>
<gene>
    <name evidence="3" type="ORF">E6C50_14500</name>
</gene>
<feature type="modified residue" description="4-aspartylphosphate" evidence="1">
    <location>
        <position position="65"/>
    </location>
</feature>
<keyword evidence="1" id="KW-0597">Phosphoprotein</keyword>
<dbReference type="PROSITE" id="PS50110">
    <property type="entry name" value="RESPONSE_REGULATORY"/>
    <property type="match status" value="1"/>
</dbReference>
<protein>
    <submittedName>
        <fullName evidence="3">Response regulator transcription factor</fullName>
    </submittedName>
</protein>
<dbReference type="RefSeq" id="WP_136403952.1">
    <property type="nucleotide sequence ID" value="NZ_SSNZ01000008.1"/>
</dbReference>
<proteinExistence type="predicted"/>
<dbReference type="EMBL" id="SSNZ01000008">
    <property type="protein sequence ID" value="THF48489.1"/>
    <property type="molecule type" value="Genomic_DNA"/>
</dbReference>
<name>A0A4S3ZSE5_9FLAO</name>
<dbReference type="InterPro" id="IPR011006">
    <property type="entry name" value="CheY-like_superfamily"/>
</dbReference>
<dbReference type="Proteomes" id="UP000307507">
    <property type="component" value="Unassembled WGS sequence"/>
</dbReference>
<dbReference type="OrthoDB" id="651456at2"/>
<dbReference type="SUPFAM" id="SSF52172">
    <property type="entry name" value="CheY-like"/>
    <property type="match status" value="1"/>
</dbReference>
<evidence type="ECO:0000256" key="1">
    <source>
        <dbReference type="PROSITE-ProRule" id="PRU00169"/>
    </source>
</evidence>
<dbReference type="InterPro" id="IPR001789">
    <property type="entry name" value="Sig_transdc_resp-reg_receiver"/>
</dbReference>
<feature type="domain" description="Response regulatory" evidence="2">
    <location>
        <begin position="6"/>
        <end position="137"/>
    </location>
</feature>
<evidence type="ECO:0000313" key="4">
    <source>
        <dbReference type="Proteomes" id="UP000307507"/>
    </source>
</evidence>
<organism evidence="3 4">
    <name type="scientific">Flavobacterium supellecticarium</name>
    <dbReference type="NCBI Taxonomy" id="2565924"/>
    <lineage>
        <taxon>Bacteria</taxon>
        <taxon>Pseudomonadati</taxon>
        <taxon>Bacteroidota</taxon>
        <taxon>Flavobacteriia</taxon>
        <taxon>Flavobacteriales</taxon>
        <taxon>Flavobacteriaceae</taxon>
        <taxon>Flavobacterium</taxon>
    </lineage>
</organism>
<comment type="caution">
    <text evidence="3">The sequence shown here is derived from an EMBL/GenBank/DDBJ whole genome shotgun (WGS) entry which is preliminary data.</text>
</comment>
<reference evidence="3 4" key="1">
    <citation type="submission" date="2019-04" db="EMBL/GenBank/DDBJ databases">
        <title>Flavobacterium sp. nov. isolated from construction timber.</title>
        <authorList>
            <person name="Lin S.-Y."/>
            <person name="Chang C.-T."/>
            <person name="Young C.-C."/>
        </authorList>
    </citation>
    <scope>NUCLEOTIDE SEQUENCE [LARGE SCALE GENOMIC DNA]</scope>
    <source>
        <strain evidence="3 4">CC-CTC003</strain>
    </source>
</reference>
<dbReference type="GO" id="GO:0000160">
    <property type="term" value="P:phosphorelay signal transduction system"/>
    <property type="evidence" value="ECO:0007669"/>
    <property type="project" value="InterPro"/>
</dbReference>
<keyword evidence="4" id="KW-1185">Reference proteome</keyword>
<dbReference type="Gene3D" id="3.40.50.2300">
    <property type="match status" value="1"/>
</dbReference>
<dbReference type="AlphaFoldDB" id="A0A4S3ZSE5"/>